<feature type="domain" description="Cytochrome c" evidence="5">
    <location>
        <begin position="51"/>
        <end position="145"/>
    </location>
</feature>
<dbReference type="EMBL" id="CP042433">
    <property type="protein sequence ID" value="QEC57848.1"/>
    <property type="molecule type" value="Genomic_DNA"/>
</dbReference>
<organism evidence="6 7">
    <name type="scientific">Flavisolibacter ginsenosidimutans</name>
    <dbReference type="NCBI Taxonomy" id="661481"/>
    <lineage>
        <taxon>Bacteria</taxon>
        <taxon>Pseudomonadati</taxon>
        <taxon>Bacteroidota</taxon>
        <taxon>Chitinophagia</taxon>
        <taxon>Chitinophagales</taxon>
        <taxon>Chitinophagaceae</taxon>
        <taxon>Flavisolibacter</taxon>
    </lineage>
</organism>
<gene>
    <name evidence="6" type="ORF">FSB75_18705</name>
</gene>
<dbReference type="SUPFAM" id="SSF46626">
    <property type="entry name" value="Cytochrome c"/>
    <property type="match status" value="1"/>
</dbReference>
<dbReference type="OrthoDB" id="955119at2"/>
<keyword evidence="2 4" id="KW-0479">Metal-binding</keyword>
<dbReference type="RefSeq" id="WP_146790595.1">
    <property type="nucleotide sequence ID" value="NZ_BAABIO010000003.1"/>
</dbReference>
<dbReference type="KEGG" id="fgg:FSB75_18705"/>
<evidence type="ECO:0000256" key="4">
    <source>
        <dbReference type="PROSITE-ProRule" id="PRU00433"/>
    </source>
</evidence>
<dbReference type="AlphaFoldDB" id="A0A5B8UMP3"/>
<reference evidence="6 7" key="1">
    <citation type="journal article" date="2015" name="Int. J. Syst. Evol. Microbiol.">
        <title>Flavisolibacter ginsenosidimutans sp. nov., with ginsenoside-converting activity isolated from soil used for cultivating ginseng.</title>
        <authorList>
            <person name="Zhao Y."/>
            <person name="Liu Q."/>
            <person name="Kang M.S."/>
            <person name="Jin F."/>
            <person name="Yu H."/>
            <person name="Im W.T."/>
        </authorList>
    </citation>
    <scope>NUCLEOTIDE SEQUENCE [LARGE SCALE GENOMIC DNA]</scope>
    <source>
        <strain evidence="6 7">Gsoil 636</strain>
    </source>
</reference>
<protein>
    <submittedName>
        <fullName evidence="6">Cytochrome c</fullName>
    </submittedName>
</protein>
<dbReference type="InterPro" id="IPR036909">
    <property type="entry name" value="Cyt_c-like_dom_sf"/>
</dbReference>
<evidence type="ECO:0000256" key="2">
    <source>
        <dbReference type="ARBA" id="ARBA00022723"/>
    </source>
</evidence>
<dbReference type="PROSITE" id="PS51007">
    <property type="entry name" value="CYTC"/>
    <property type="match status" value="1"/>
</dbReference>
<keyword evidence="3 4" id="KW-0408">Iron</keyword>
<evidence type="ECO:0000259" key="5">
    <source>
        <dbReference type="PROSITE" id="PS51007"/>
    </source>
</evidence>
<keyword evidence="7" id="KW-1185">Reference proteome</keyword>
<dbReference type="GO" id="GO:0046872">
    <property type="term" value="F:metal ion binding"/>
    <property type="evidence" value="ECO:0007669"/>
    <property type="project" value="UniProtKB-KW"/>
</dbReference>
<dbReference type="Gene3D" id="1.10.760.10">
    <property type="entry name" value="Cytochrome c-like domain"/>
    <property type="match status" value="1"/>
</dbReference>
<evidence type="ECO:0000313" key="6">
    <source>
        <dbReference type="EMBL" id="QEC57848.1"/>
    </source>
</evidence>
<name>A0A5B8UMP3_9BACT</name>
<proteinExistence type="predicted"/>
<sequence>MSQIKYLVSAFLLLLLLVLVYFVVDKLSSTEIIAKEPTVINVDTPAKPSFAINAERKSLFYENCATCHALDKVMTGPALRGINERGPWIERKNLVKWVRNPAAMIPKLAYTRELAATFNGQVMPSFSQLTDKQIEDILDYIKTAPTVVPTALPDFVAN</sequence>
<dbReference type="Proteomes" id="UP000321204">
    <property type="component" value="Chromosome"/>
</dbReference>
<dbReference type="GO" id="GO:0020037">
    <property type="term" value="F:heme binding"/>
    <property type="evidence" value="ECO:0007669"/>
    <property type="project" value="InterPro"/>
</dbReference>
<dbReference type="InterPro" id="IPR009056">
    <property type="entry name" value="Cyt_c-like_dom"/>
</dbReference>
<dbReference type="Pfam" id="PF00034">
    <property type="entry name" value="Cytochrom_C"/>
    <property type="match status" value="1"/>
</dbReference>
<dbReference type="GO" id="GO:0009055">
    <property type="term" value="F:electron transfer activity"/>
    <property type="evidence" value="ECO:0007669"/>
    <property type="project" value="InterPro"/>
</dbReference>
<evidence type="ECO:0000256" key="3">
    <source>
        <dbReference type="ARBA" id="ARBA00023004"/>
    </source>
</evidence>
<evidence type="ECO:0000313" key="7">
    <source>
        <dbReference type="Proteomes" id="UP000321204"/>
    </source>
</evidence>
<accession>A0A5B8UMP3</accession>
<evidence type="ECO:0000256" key="1">
    <source>
        <dbReference type="ARBA" id="ARBA00022617"/>
    </source>
</evidence>
<keyword evidence="1 4" id="KW-0349">Heme</keyword>